<reference evidence="2" key="1">
    <citation type="journal article" date="2017" name="Front. Plant Sci.">
        <title>Climate Clever Clovers: New Paradigm to Reduce the Environmental Footprint of Ruminants by Breeding Low Methanogenic Forages Utilizing Haplotype Variation.</title>
        <authorList>
            <person name="Kaur P."/>
            <person name="Appels R."/>
            <person name="Bayer P.E."/>
            <person name="Keeble-Gagnere G."/>
            <person name="Wang J."/>
            <person name="Hirakawa H."/>
            <person name="Shirasawa K."/>
            <person name="Vercoe P."/>
            <person name="Stefanova K."/>
            <person name="Durmic Z."/>
            <person name="Nichols P."/>
            <person name="Revell C."/>
            <person name="Isobe S.N."/>
            <person name="Edwards D."/>
            <person name="Erskine W."/>
        </authorList>
    </citation>
    <scope>NUCLEOTIDE SEQUENCE [LARGE SCALE GENOMIC DNA]</scope>
    <source>
        <strain evidence="2">cv. Daliak</strain>
    </source>
</reference>
<dbReference type="GO" id="GO:0019005">
    <property type="term" value="C:SCF ubiquitin ligase complex"/>
    <property type="evidence" value="ECO:0007669"/>
    <property type="project" value="TreeGrafter"/>
</dbReference>
<dbReference type="InterPro" id="IPR032675">
    <property type="entry name" value="LRR_dom_sf"/>
</dbReference>
<dbReference type="AlphaFoldDB" id="A0A2Z6M3J2"/>
<dbReference type="PANTHER" id="PTHR13318">
    <property type="entry name" value="PARTNER OF PAIRED, ISOFORM B-RELATED"/>
    <property type="match status" value="1"/>
</dbReference>
<dbReference type="GO" id="GO:0031146">
    <property type="term" value="P:SCF-dependent proteasomal ubiquitin-dependent protein catabolic process"/>
    <property type="evidence" value="ECO:0007669"/>
    <property type="project" value="TreeGrafter"/>
</dbReference>
<keyword evidence="2" id="KW-1185">Reference proteome</keyword>
<dbReference type="SMART" id="SM00367">
    <property type="entry name" value="LRR_CC"/>
    <property type="match status" value="3"/>
</dbReference>
<evidence type="ECO:0008006" key="3">
    <source>
        <dbReference type="Google" id="ProtNLM"/>
    </source>
</evidence>
<dbReference type="SUPFAM" id="SSF52047">
    <property type="entry name" value="RNI-like"/>
    <property type="match status" value="1"/>
</dbReference>
<dbReference type="InterPro" id="IPR006553">
    <property type="entry name" value="Leu-rich_rpt_Cys-con_subtyp"/>
</dbReference>
<evidence type="ECO:0000313" key="2">
    <source>
        <dbReference type="Proteomes" id="UP000242715"/>
    </source>
</evidence>
<evidence type="ECO:0000313" key="1">
    <source>
        <dbReference type="EMBL" id="GAU25638.1"/>
    </source>
</evidence>
<gene>
    <name evidence="1" type="ORF">TSUD_265640</name>
</gene>
<sequence length="241" mass="27569">MKSIDSTEILIADRFPLLEELDLSYGYPFYKHRTKFPSIVVETISLQLFKLRKVNLSFYDYINDKLLFHLFKNCKLLEEANFSRCRQLTNAGIASALLERPTLKSLSFHILQDWAMLSAFTRNCPSLSEIRVQHGPRVNNVENINSFVFLTLEVLNLTNTSVDDNTLHVISKCCCGLLQLILANCRNVTERGVKHVVENCTQLKVINLNHCFKVDAEVAALILHSRPSLIKIIAPPRNMHK</sequence>
<protein>
    <recommendedName>
        <fullName evidence="3">COI1 F-box domain-containing protein</fullName>
    </recommendedName>
</protein>
<dbReference type="PANTHER" id="PTHR13318:SF106">
    <property type="entry name" value="F-BOX_LRR-REPEAT PROTEIN 2"/>
    <property type="match status" value="1"/>
</dbReference>
<dbReference type="Proteomes" id="UP000242715">
    <property type="component" value="Unassembled WGS sequence"/>
</dbReference>
<dbReference type="EMBL" id="DF973317">
    <property type="protein sequence ID" value="GAU25638.1"/>
    <property type="molecule type" value="Genomic_DNA"/>
</dbReference>
<accession>A0A2Z6M3J2</accession>
<proteinExistence type="predicted"/>
<dbReference type="OrthoDB" id="550575at2759"/>
<dbReference type="Gene3D" id="3.80.10.10">
    <property type="entry name" value="Ribonuclease Inhibitor"/>
    <property type="match status" value="1"/>
</dbReference>
<organism evidence="1 2">
    <name type="scientific">Trifolium subterraneum</name>
    <name type="common">Subterranean clover</name>
    <dbReference type="NCBI Taxonomy" id="3900"/>
    <lineage>
        <taxon>Eukaryota</taxon>
        <taxon>Viridiplantae</taxon>
        <taxon>Streptophyta</taxon>
        <taxon>Embryophyta</taxon>
        <taxon>Tracheophyta</taxon>
        <taxon>Spermatophyta</taxon>
        <taxon>Magnoliopsida</taxon>
        <taxon>eudicotyledons</taxon>
        <taxon>Gunneridae</taxon>
        <taxon>Pentapetalae</taxon>
        <taxon>rosids</taxon>
        <taxon>fabids</taxon>
        <taxon>Fabales</taxon>
        <taxon>Fabaceae</taxon>
        <taxon>Papilionoideae</taxon>
        <taxon>50 kb inversion clade</taxon>
        <taxon>NPAAA clade</taxon>
        <taxon>Hologalegina</taxon>
        <taxon>IRL clade</taxon>
        <taxon>Trifolieae</taxon>
        <taxon>Trifolium</taxon>
    </lineage>
</organism>
<name>A0A2Z6M3J2_TRISU</name>